<evidence type="ECO:0000256" key="4">
    <source>
        <dbReference type="ARBA" id="ARBA00022461"/>
    </source>
</evidence>
<keyword evidence="11 12" id="KW-0407">Ion channel</keyword>
<feature type="transmembrane region" description="Helical" evidence="13">
    <location>
        <begin position="50"/>
        <end position="71"/>
    </location>
</feature>
<dbReference type="HOGENOM" id="CLU_037094_0_0_1"/>
<proteinExistence type="inferred from homology"/>
<dbReference type="EnsemblMetazoa" id="SMAR008901-RA">
    <property type="protein sequence ID" value="SMAR008901-PA"/>
    <property type="gene ID" value="SMAR008901"/>
</dbReference>
<evidence type="ECO:0000313" key="14">
    <source>
        <dbReference type="EnsemblMetazoa" id="SMAR008901-PA"/>
    </source>
</evidence>
<keyword evidence="4 12" id="KW-0894">Sodium channel</keyword>
<evidence type="ECO:0000256" key="2">
    <source>
        <dbReference type="ARBA" id="ARBA00007193"/>
    </source>
</evidence>
<name>T1J5J9_STRMM</name>
<dbReference type="Pfam" id="PF00858">
    <property type="entry name" value="ASC"/>
    <property type="match status" value="2"/>
</dbReference>
<dbReference type="PANTHER" id="PTHR11690">
    <property type="entry name" value="AMILORIDE-SENSITIVE SODIUM CHANNEL-RELATED"/>
    <property type="match status" value="1"/>
</dbReference>
<evidence type="ECO:0000256" key="13">
    <source>
        <dbReference type="SAM" id="Phobius"/>
    </source>
</evidence>
<evidence type="ECO:0000313" key="15">
    <source>
        <dbReference type="Proteomes" id="UP000014500"/>
    </source>
</evidence>
<evidence type="ECO:0000256" key="5">
    <source>
        <dbReference type="ARBA" id="ARBA00022692"/>
    </source>
</evidence>
<evidence type="ECO:0000256" key="3">
    <source>
        <dbReference type="ARBA" id="ARBA00022448"/>
    </source>
</evidence>
<dbReference type="InterPro" id="IPR001873">
    <property type="entry name" value="ENaC"/>
</dbReference>
<dbReference type="AlphaFoldDB" id="T1J5J9"/>
<dbReference type="GO" id="GO:0005886">
    <property type="term" value="C:plasma membrane"/>
    <property type="evidence" value="ECO:0007669"/>
    <property type="project" value="TreeGrafter"/>
</dbReference>
<reference evidence="14" key="2">
    <citation type="submission" date="2015-02" db="UniProtKB">
        <authorList>
            <consortium name="EnsemblMetazoa"/>
        </authorList>
    </citation>
    <scope>IDENTIFICATION</scope>
</reference>
<dbReference type="Gene3D" id="1.10.287.770">
    <property type="entry name" value="YojJ-like"/>
    <property type="match status" value="1"/>
</dbReference>
<keyword evidence="8 12" id="KW-0406">Ion transport</keyword>
<dbReference type="Proteomes" id="UP000014500">
    <property type="component" value="Unassembled WGS sequence"/>
</dbReference>
<reference evidence="15" key="1">
    <citation type="submission" date="2011-05" db="EMBL/GenBank/DDBJ databases">
        <authorList>
            <person name="Richards S.R."/>
            <person name="Qu J."/>
            <person name="Jiang H."/>
            <person name="Jhangiani S.N."/>
            <person name="Agravi P."/>
            <person name="Goodspeed R."/>
            <person name="Gross S."/>
            <person name="Mandapat C."/>
            <person name="Jackson L."/>
            <person name="Mathew T."/>
            <person name="Pu L."/>
            <person name="Thornton R."/>
            <person name="Saada N."/>
            <person name="Wilczek-Boney K.B."/>
            <person name="Lee S."/>
            <person name="Kovar C."/>
            <person name="Wu Y."/>
            <person name="Scherer S.E."/>
            <person name="Worley K.C."/>
            <person name="Muzny D.M."/>
            <person name="Gibbs R."/>
        </authorList>
    </citation>
    <scope>NUCLEOTIDE SEQUENCE</scope>
    <source>
        <strain evidence="15">Brora</strain>
    </source>
</reference>
<evidence type="ECO:0000256" key="9">
    <source>
        <dbReference type="ARBA" id="ARBA00023136"/>
    </source>
</evidence>
<dbReference type="EMBL" id="JH431865">
    <property type="status" value="NOT_ANNOTATED_CDS"/>
    <property type="molecule type" value="Genomic_DNA"/>
</dbReference>
<evidence type="ECO:0000256" key="10">
    <source>
        <dbReference type="ARBA" id="ARBA00023201"/>
    </source>
</evidence>
<evidence type="ECO:0000256" key="7">
    <source>
        <dbReference type="ARBA" id="ARBA00023053"/>
    </source>
</evidence>
<comment type="subcellular location">
    <subcellularLocation>
        <location evidence="1">Membrane</location>
        <topology evidence="1">Multi-pass membrane protein</topology>
    </subcellularLocation>
</comment>
<keyword evidence="3 12" id="KW-0813">Transport</keyword>
<keyword evidence="7" id="KW-0915">Sodium</keyword>
<evidence type="ECO:0000256" key="12">
    <source>
        <dbReference type="RuleBase" id="RU000679"/>
    </source>
</evidence>
<keyword evidence="5 12" id="KW-0812">Transmembrane</keyword>
<keyword evidence="10 12" id="KW-0739">Sodium transport</keyword>
<protein>
    <submittedName>
        <fullName evidence="14">Uncharacterized protein</fullName>
    </submittedName>
</protein>
<keyword evidence="15" id="KW-1185">Reference proteome</keyword>
<comment type="similarity">
    <text evidence="2 12">Belongs to the amiloride-sensitive sodium channel (TC 1.A.6) family.</text>
</comment>
<evidence type="ECO:0000256" key="11">
    <source>
        <dbReference type="ARBA" id="ARBA00023303"/>
    </source>
</evidence>
<sequence>MRMLMQQKRVRGINPLFVKSKKRNVKNINNDKQNDFLGLTRLFDHSYSPFYKTVWFSIVALCFSGCTYQIALRVGAYLQGSITLEIHLKQQTFFMFPTITLCNVNILDIVDNILSTKNTQNHPSFTNTEQLWSQYSGIKREDLFIETMCFLEDCSKPITDLMDIDYVNTVYGRCVILRLKNETEYRGPYTYYEIIWNSSNSVEPILGNEYIFFLHDDTFKHRHDGILKAENALYNYNSNFRIYAKELKNLNSKRNPCGTAEEVNVCLNDCIDKQILKQITCRIPITINKTQEDCTNFGSILDNYKKLYHLFFNITRYFEECNCKRKCNETKYTLHKDDERLSDNGNTRLNLLYADDTHETVTEREIFTSSALFSEIGGTIGLYLGISIIALVDFFESIIRGSLKPKASLNQRSLTNKVRNIYY</sequence>
<accession>T1J5J9</accession>
<dbReference type="STRING" id="126957.T1J5J9"/>
<keyword evidence="6 13" id="KW-1133">Transmembrane helix</keyword>
<keyword evidence="9 13" id="KW-0472">Membrane</keyword>
<evidence type="ECO:0000256" key="8">
    <source>
        <dbReference type="ARBA" id="ARBA00023065"/>
    </source>
</evidence>
<evidence type="ECO:0000256" key="1">
    <source>
        <dbReference type="ARBA" id="ARBA00004141"/>
    </source>
</evidence>
<evidence type="ECO:0000256" key="6">
    <source>
        <dbReference type="ARBA" id="ARBA00022989"/>
    </source>
</evidence>
<dbReference type="GO" id="GO:0015280">
    <property type="term" value="F:ligand-gated sodium channel activity"/>
    <property type="evidence" value="ECO:0007669"/>
    <property type="project" value="TreeGrafter"/>
</dbReference>
<organism evidence="14 15">
    <name type="scientific">Strigamia maritima</name>
    <name type="common">European centipede</name>
    <name type="synonym">Geophilus maritimus</name>
    <dbReference type="NCBI Taxonomy" id="126957"/>
    <lineage>
        <taxon>Eukaryota</taxon>
        <taxon>Metazoa</taxon>
        <taxon>Ecdysozoa</taxon>
        <taxon>Arthropoda</taxon>
        <taxon>Myriapoda</taxon>
        <taxon>Chilopoda</taxon>
        <taxon>Pleurostigmophora</taxon>
        <taxon>Geophilomorpha</taxon>
        <taxon>Linotaeniidae</taxon>
        <taxon>Strigamia</taxon>
    </lineage>
</organism>
<dbReference type="PhylomeDB" id="T1J5J9"/>